<dbReference type="FunFam" id="1.10.8.50:FF:000003">
    <property type="entry name" value="Formamidopyrimidine-DNA glycosylase"/>
    <property type="match status" value="1"/>
</dbReference>
<dbReference type="PROSITE" id="PS01242">
    <property type="entry name" value="ZF_FPG_1"/>
    <property type="match status" value="1"/>
</dbReference>
<evidence type="ECO:0000259" key="10">
    <source>
        <dbReference type="PROSITE" id="PS51066"/>
    </source>
</evidence>
<dbReference type="SMART" id="SM01232">
    <property type="entry name" value="H2TH"/>
    <property type="match status" value="1"/>
</dbReference>
<dbReference type="InterPro" id="IPR015886">
    <property type="entry name" value="H2TH_FPG"/>
</dbReference>
<keyword evidence="7" id="KW-0234">DNA repair</keyword>
<evidence type="ECO:0000256" key="9">
    <source>
        <dbReference type="ARBA" id="ARBA00044632"/>
    </source>
</evidence>
<evidence type="ECO:0000256" key="7">
    <source>
        <dbReference type="ARBA" id="ARBA00023204"/>
    </source>
</evidence>
<dbReference type="InterPro" id="IPR015887">
    <property type="entry name" value="DNA_glyclase_Znf_dom_DNA_BS"/>
</dbReference>
<keyword evidence="1" id="KW-0479">Metal-binding</keyword>
<evidence type="ECO:0000313" key="11">
    <source>
        <dbReference type="EMBL" id="CAB4546065.1"/>
    </source>
</evidence>
<gene>
    <name evidence="11" type="ORF">UFOPK1425_00836</name>
</gene>
<dbReference type="Gene3D" id="1.10.8.50">
    <property type="match status" value="1"/>
</dbReference>
<dbReference type="InterPro" id="IPR000214">
    <property type="entry name" value="Znf_DNA_glyclase/AP_lyase"/>
</dbReference>
<accession>A0A6J6C4P1</accession>
<keyword evidence="6" id="KW-0238">DNA-binding</keyword>
<organism evidence="11">
    <name type="scientific">freshwater metagenome</name>
    <dbReference type="NCBI Taxonomy" id="449393"/>
    <lineage>
        <taxon>unclassified sequences</taxon>
        <taxon>metagenomes</taxon>
        <taxon>ecological metagenomes</taxon>
    </lineage>
</organism>
<evidence type="ECO:0000256" key="8">
    <source>
        <dbReference type="ARBA" id="ARBA00023239"/>
    </source>
</evidence>
<feature type="domain" description="FPG-type" evidence="10">
    <location>
        <begin position="144"/>
        <end position="178"/>
    </location>
</feature>
<reference evidence="11" key="1">
    <citation type="submission" date="2020-05" db="EMBL/GenBank/DDBJ databases">
        <authorList>
            <person name="Chiriac C."/>
            <person name="Salcher M."/>
            <person name="Ghai R."/>
            <person name="Kavagutti S V."/>
        </authorList>
    </citation>
    <scope>NUCLEOTIDE SEQUENCE</scope>
</reference>
<evidence type="ECO:0000256" key="4">
    <source>
        <dbReference type="ARBA" id="ARBA00022801"/>
    </source>
</evidence>
<dbReference type="GO" id="GO:0034039">
    <property type="term" value="F:8-oxo-7,8-dihydroguanine DNA N-glycosylase activity"/>
    <property type="evidence" value="ECO:0007669"/>
    <property type="project" value="TreeGrafter"/>
</dbReference>
<evidence type="ECO:0000256" key="6">
    <source>
        <dbReference type="ARBA" id="ARBA00023125"/>
    </source>
</evidence>
<evidence type="ECO:0000256" key="5">
    <source>
        <dbReference type="ARBA" id="ARBA00022833"/>
    </source>
</evidence>
<keyword evidence="4" id="KW-0378">Hydrolase</keyword>
<evidence type="ECO:0000256" key="2">
    <source>
        <dbReference type="ARBA" id="ARBA00022763"/>
    </source>
</evidence>
<keyword evidence="3" id="KW-0863">Zinc-finger</keyword>
<dbReference type="SUPFAM" id="SSF57716">
    <property type="entry name" value="Glucocorticoid receptor-like (DNA-binding domain)"/>
    <property type="match status" value="1"/>
</dbReference>
<dbReference type="InterPro" id="IPR010979">
    <property type="entry name" value="Ribosomal_uS13-like_H2TH"/>
</dbReference>
<keyword evidence="2" id="KW-0227">DNA damage</keyword>
<dbReference type="GO" id="GO:0003684">
    <property type="term" value="F:damaged DNA binding"/>
    <property type="evidence" value="ECO:0007669"/>
    <property type="project" value="InterPro"/>
</dbReference>
<keyword evidence="5" id="KW-0862">Zinc</keyword>
<name>A0A6J6C4P1_9ZZZZ</name>
<sequence length="186" mass="21193">MRISLGKIELRFIDQRTFGWLGVDETQNGLPTYVKDIAADPFDPLFNLDETIERFRKKRTEIKRALLDQSIMSGVGNIYADEALWRSKIHPETRLENMKSARIKDLIESATKVMAEALAVGGTSFDDLYINVNGESGYFERSLAVYGQEGEGCPRCGREIRRIKFANRSSHFCPKCQPTPRASRNR</sequence>
<dbReference type="Pfam" id="PF06827">
    <property type="entry name" value="zf-FPG_IleRS"/>
    <property type="match status" value="1"/>
</dbReference>
<evidence type="ECO:0000256" key="3">
    <source>
        <dbReference type="ARBA" id="ARBA00022771"/>
    </source>
</evidence>
<dbReference type="InterPro" id="IPR010663">
    <property type="entry name" value="Znf_FPG/IleRS"/>
</dbReference>
<comment type="catalytic activity">
    <reaction evidence="9">
        <text>2'-deoxyribonucleotide-(2'-deoxyribose 5'-phosphate)-2'-deoxyribonucleotide-DNA = a 3'-end 2'-deoxyribonucleotide-(2,3-dehydro-2,3-deoxyribose 5'-phosphate)-DNA + a 5'-end 5'-phospho-2'-deoxyribonucleoside-DNA + H(+)</text>
        <dbReference type="Rhea" id="RHEA:66592"/>
        <dbReference type="Rhea" id="RHEA-COMP:13180"/>
        <dbReference type="Rhea" id="RHEA-COMP:16897"/>
        <dbReference type="Rhea" id="RHEA-COMP:17067"/>
        <dbReference type="ChEBI" id="CHEBI:15378"/>
        <dbReference type="ChEBI" id="CHEBI:136412"/>
        <dbReference type="ChEBI" id="CHEBI:157695"/>
        <dbReference type="ChEBI" id="CHEBI:167181"/>
        <dbReference type="EC" id="4.2.99.18"/>
    </reaction>
</comment>
<dbReference type="AlphaFoldDB" id="A0A6J6C4P1"/>
<dbReference type="PANTHER" id="PTHR22993:SF9">
    <property type="entry name" value="FORMAMIDOPYRIMIDINE-DNA GLYCOSYLASE"/>
    <property type="match status" value="1"/>
</dbReference>
<dbReference type="GO" id="GO:0140078">
    <property type="term" value="F:class I DNA-(apurinic or apyrimidinic site) endonuclease activity"/>
    <property type="evidence" value="ECO:0007669"/>
    <property type="project" value="UniProtKB-EC"/>
</dbReference>
<dbReference type="Pfam" id="PF06831">
    <property type="entry name" value="H2TH"/>
    <property type="match status" value="1"/>
</dbReference>
<dbReference type="GO" id="GO:0006284">
    <property type="term" value="P:base-excision repair"/>
    <property type="evidence" value="ECO:0007669"/>
    <property type="project" value="InterPro"/>
</dbReference>
<keyword evidence="8" id="KW-0456">Lyase</keyword>
<dbReference type="PROSITE" id="PS51066">
    <property type="entry name" value="ZF_FPG_2"/>
    <property type="match status" value="1"/>
</dbReference>
<protein>
    <submittedName>
        <fullName evidence="11">Unannotated protein</fullName>
    </submittedName>
</protein>
<dbReference type="PANTHER" id="PTHR22993">
    <property type="entry name" value="FORMAMIDOPYRIMIDINE-DNA GLYCOSYLASE"/>
    <property type="match status" value="1"/>
</dbReference>
<dbReference type="SUPFAM" id="SSF46946">
    <property type="entry name" value="S13-like H2TH domain"/>
    <property type="match status" value="1"/>
</dbReference>
<evidence type="ECO:0000256" key="1">
    <source>
        <dbReference type="ARBA" id="ARBA00022723"/>
    </source>
</evidence>
<proteinExistence type="predicted"/>
<dbReference type="GO" id="GO:0008270">
    <property type="term" value="F:zinc ion binding"/>
    <property type="evidence" value="ECO:0007669"/>
    <property type="project" value="UniProtKB-KW"/>
</dbReference>
<dbReference type="EMBL" id="CAEZSJ010000157">
    <property type="protein sequence ID" value="CAB4546065.1"/>
    <property type="molecule type" value="Genomic_DNA"/>
</dbReference>